<feature type="region of interest" description="Disordered" evidence="1">
    <location>
        <begin position="244"/>
        <end position="275"/>
    </location>
</feature>
<reference evidence="3 4" key="1">
    <citation type="submission" date="2020-02" db="EMBL/GenBank/DDBJ databases">
        <title>Draft genome sequence of Haematococcus lacustris strain NIES-144.</title>
        <authorList>
            <person name="Morimoto D."/>
            <person name="Nakagawa S."/>
            <person name="Yoshida T."/>
            <person name="Sawayama S."/>
        </authorList>
    </citation>
    <scope>NUCLEOTIDE SEQUENCE [LARGE SCALE GENOMIC DNA]</scope>
    <source>
        <strain evidence="3 4">NIES-144</strain>
    </source>
</reference>
<sequence>MRQFHIGVAPSATEPTGVAIAHRAVLEPVPAPVTDATPVPSAAETPAAQTRTSFRQAARNRFASLRQRFGARRNRSPAGPRQESNQESDGERAAGVEHRTKSGSAGAAPSWLNADNVLRAAVYVPTAAVGGGLGILLAVLYLLVRILAVVFGPLYRVAFPSAHPLLPILAGHPAPDQPSSRGLVSLNLAPHCYAPPAVATPVSEADEVEGSSPNTPTHSITTLVSPLEAEARRASGNEVLETAEAASTRAMPASNPQGNEAGGSEQGIEEDGSLTAKSRAVAHGLAAKGGALVDKVTAKLAGAGDKIAHALGAGGHHHSDNPADSHLEAQAGSASSLRSLLSPPPAQHTVVLEHRGEIVGPAEAAQQLDHPATSIALQQKGVRQGDKAAA</sequence>
<accession>A0A699ZJ91</accession>
<feature type="compositionally biased region" description="Basic and acidic residues" evidence="1">
    <location>
        <begin position="89"/>
        <end position="100"/>
    </location>
</feature>
<dbReference type="AlphaFoldDB" id="A0A699ZJ91"/>
<feature type="compositionally biased region" description="Basic and acidic residues" evidence="1">
    <location>
        <begin position="317"/>
        <end position="327"/>
    </location>
</feature>
<protein>
    <submittedName>
        <fullName evidence="3">Uncharacterized protein</fullName>
    </submittedName>
</protein>
<dbReference type="Proteomes" id="UP000485058">
    <property type="component" value="Unassembled WGS sequence"/>
</dbReference>
<organism evidence="3 4">
    <name type="scientific">Haematococcus lacustris</name>
    <name type="common">Green alga</name>
    <name type="synonym">Haematococcus pluvialis</name>
    <dbReference type="NCBI Taxonomy" id="44745"/>
    <lineage>
        <taxon>Eukaryota</taxon>
        <taxon>Viridiplantae</taxon>
        <taxon>Chlorophyta</taxon>
        <taxon>core chlorophytes</taxon>
        <taxon>Chlorophyceae</taxon>
        <taxon>CS clade</taxon>
        <taxon>Chlamydomonadales</taxon>
        <taxon>Haematococcaceae</taxon>
        <taxon>Haematococcus</taxon>
    </lineage>
</organism>
<dbReference type="EMBL" id="BLLF01000898">
    <property type="protein sequence ID" value="GFH15772.1"/>
    <property type="molecule type" value="Genomic_DNA"/>
</dbReference>
<feature type="compositionally biased region" description="Polar residues" evidence="1">
    <location>
        <begin position="211"/>
        <end position="223"/>
    </location>
</feature>
<feature type="region of interest" description="Disordered" evidence="1">
    <location>
        <begin position="31"/>
        <end position="55"/>
    </location>
</feature>
<keyword evidence="2" id="KW-0812">Transmembrane</keyword>
<evidence type="ECO:0000313" key="4">
    <source>
        <dbReference type="Proteomes" id="UP000485058"/>
    </source>
</evidence>
<keyword evidence="2" id="KW-1133">Transmembrane helix</keyword>
<feature type="region of interest" description="Disordered" evidence="1">
    <location>
        <begin position="311"/>
        <end position="343"/>
    </location>
</feature>
<comment type="caution">
    <text evidence="3">The sequence shown here is derived from an EMBL/GenBank/DDBJ whole genome shotgun (WGS) entry which is preliminary data.</text>
</comment>
<feature type="compositionally biased region" description="Low complexity" evidence="1">
    <location>
        <begin position="331"/>
        <end position="341"/>
    </location>
</feature>
<feature type="transmembrane region" description="Helical" evidence="2">
    <location>
        <begin position="120"/>
        <end position="144"/>
    </location>
</feature>
<keyword evidence="4" id="KW-1185">Reference proteome</keyword>
<evidence type="ECO:0000256" key="1">
    <source>
        <dbReference type="SAM" id="MobiDB-lite"/>
    </source>
</evidence>
<evidence type="ECO:0000256" key="2">
    <source>
        <dbReference type="SAM" id="Phobius"/>
    </source>
</evidence>
<feature type="region of interest" description="Disordered" evidence="1">
    <location>
        <begin position="357"/>
        <end position="390"/>
    </location>
</feature>
<feature type="region of interest" description="Disordered" evidence="1">
    <location>
        <begin position="201"/>
        <end position="223"/>
    </location>
</feature>
<evidence type="ECO:0000313" key="3">
    <source>
        <dbReference type="EMBL" id="GFH15772.1"/>
    </source>
</evidence>
<gene>
    <name evidence="3" type="ORF">HaLaN_12064</name>
</gene>
<feature type="region of interest" description="Disordered" evidence="1">
    <location>
        <begin position="68"/>
        <end position="108"/>
    </location>
</feature>
<name>A0A699ZJ91_HAELA</name>
<keyword evidence="2" id="KW-0472">Membrane</keyword>
<feature type="compositionally biased region" description="Low complexity" evidence="1">
    <location>
        <begin position="32"/>
        <end position="43"/>
    </location>
</feature>
<proteinExistence type="predicted"/>